<dbReference type="AlphaFoldDB" id="A0A921K1Z4"/>
<evidence type="ECO:0000256" key="5">
    <source>
        <dbReference type="SAM" id="Phobius"/>
    </source>
</evidence>
<evidence type="ECO:0000256" key="3">
    <source>
        <dbReference type="ARBA" id="ARBA00022989"/>
    </source>
</evidence>
<name>A0A921K1Z4_9BACT</name>
<evidence type="ECO:0000256" key="4">
    <source>
        <dbReference type="ARBA" id="ARBA00023136"/>
    </source>
</evidence>
<dbReference type="InterPro" id="IPR036640">
    <property type="entry name" value="ABC1_TM_sf"/>
</dbReference>
<keyword evidence="6" id="KW-0067">ATP-binding</keyword>
<proteinExistence type="predicted"/>
<comment type="caution">
    <text evidence="6">The sequence shown here is derived from an EMBL/GenBank/DDBJ whole genome shotgun (WGS) entry which is preliminary data.</text>
</comment>
<dbReference type="Proteomes" id="UP000718012">
    <property type="component" value="Unassembled WGS sequence"/>
</dbReference>
<keyword evidence="6" id="KW-0547">Nucleotide-binding</keyword>
<evidence type="ECO:0000256" key="2">
    <source>
        <dbReference type="ARBA" id="ARBA00022692"/>
    </source>
</evidence>
<reference evidence="6" key="1">
    <citation type="journal article" date="2021" name="PeerJ">
        <title>Extensive microbial diversity within the chicken gut microbiome revealed by metagenomics and culture.</title>
        <authorList>
            <person name="Gilroy R."/>
            <person name="Ravi A."/>
            <person name="Getino M."/>
            <person name="Pursley I."/>
            <person name="Horton D.L."/>
            <person name="Alikhan N.F."/>
            <person name="Baker D."/>
            <person name="Gharbi K."/>
            <person name="Hall N."/>
            <person name="Watson M."/>
            <person name="Adriaenssens E.M."/>
            <person name="Foster-Nyarko E."/>
            <person name="Jarju S."/>
            <person name="Secka A."/>
            <person name="Antonio M."/>
            <person name="Oren A."/>
            <person name="Chaudhuri R.R."/>
            <person name="La Ragione R."/>
            <person name="Hildebrand F."/>
            <person name="Pallen M.J."/>
        </authorList>
    </citation>
    <scope>NUCLEOTIDE SEQUENCE</scope>
    <source>
        <strain evidence="6">CHK165-8395</strain>
    </source>
</reference>
<dbReference type="GO" id="GO:0005524">
    <property type="term" value="F:ATP binding"/>
    <property type="evidence" value="ECO:0007669"/>
    <property type="project" value="UniProtKB-KW"/>
</dbReference>
<sequence length="70" mass="8171">MKEFFQMMRRFISPYKKYVVGAIGLNLLSAIFNVFSFSLLIPILNILFKTGESEKVYHFMEWGSGELKDV</sequence>
<organism evidence="6 7">
    <name type="scientific">Phocaeicola coprocola</name>
    <dbReference type="NCBI Taxonomy" id="310298"/>
    <lineage>
        <taxon>Bacteria</taxon>
        <taxon>Pseudomonadati</taxon>
        <taxon>Bacteroidota</taxon>
        <taxon>Bacteroidia</taxon>
        <taxon>Bacteroidales</taxon>
        <taxon>Bacteroidaceae</taxon>
        <taxon>Phocaeicola</taxon>
    </lineage>
</organism>
<keyword evidence="4 5" id="KW-0472">Membrane</keyword>
<keyword evidence="3 5" id="KW-1133">Transmembrane helix</keyword>
<evidence type="ECO:0000313" key="7">
    <source>
        <dbReference type="Proteomes" id="UP000718012"/>
    </source>
</evidence>
<reference evidence="6" key="2">
    <citation type="submission" date="2021-09" db="EMBL/GenBank/DDBJ databases">
        <authorList>
            <person name="Gilroy R."/>
        </authorList>
    </citation>
    <scope>NUCLEOTIDE SEQUENCE</scope>
    <source>
        <strain evidence="6">CHK165-8395</strain>
    </source>
</reference>
<protein>
    <submittedName>
        <fullName evidence="6">ABC transporter ATP-binding protein</fullName>
    </submittedName>
</protein>
<evidence type="ECO:0000313" key="6">
    <source>
        <dbReference type="EMBL" id="HJF06639.1"/>
    </source>
</evidence>
<feature type="non-terminal residue" evidence="6">
    <location>
        <position position="70"/>
    </location>
</feature>
<dbReference type="GO" id="GO:0005886">
    <property type="term" value="C:plasma membrane"/>
    <property type="evidence" value="ECO:0007669"/>
    <property type="project" value="UniProtKB-SubCell"/>
</dbReference>
<feature type="transmembrane region" description="Helical" evidence="5">
    <location>
        <begin position="20"/>
        <end position="48"/>
    </location>
</feature>
<dbReference type="SUPFAM" id="SSF90123">
    <property type="entry name" value="ABC transporter transmembrane region"/>
    <property type="match status" value="1"/>
</dbReference>
<evidence type="ECO:0000256" key="1">
    <source>
        <dbReference type="ARBA" id="ARBA00004651"/>
    </source>
</evidence>
<keyword evidence="2 5" id="KW-0812">Transmembrane</keyword>
<gene>
    <name evidence="6" type="ORF">K8U81_00395</name>
</gene>
<dbReference type="EMBL" id="DYXD01000012">
    <property type="protein sequence ID" value="HJF06639.1"/>
    <property type="molecule type" value="Genomic_DNA"/>
</dbReference>
<accession>A0A921K1Z4</accession>
<comment type="subcellular location">
    <subcellularLocation>
        <location evidence="1">Cell membrane</location>
        <topology evidence="1">Multi-pass membrane protein</topology>
    </subcellularLocation>
</comment>